<dbReference type="InterPro" id="IPR046373">
    <property type="entry name" value="Acyl-CoA_Oxase/DH_mid-dom_sf"/>
</dbReference>
<protein>
    <recommendedName>
        <fullName evidence="25">Acyl-coenzyme A oxidase</fullName>
    </recommendedName>
</protein>
<dbReference type="InterPro" id="IPR009100">
    <property type="entry name" value="AcylCoA_DH/oxidase_NM_dom_sf"/>
</dbReference>
<evidence type="ECO:0000256" key="7">
    <source>
        <dbReference type="ARBA" id="ARBA00022827"/>
    </source>
</evidence>
<keyword evidence="7 25" id="KW-0274">FAD</keyword>
<gene>
    <name evidence="32" type="primary">ACOX1</name>
</gene>
<evidence type="ECO:0000256" key="26">
    <source>
        <dbReference type="PIRSR" id="PIRSR000168-1"/>
    </source>
</evidence>
<feature type="binding site" evidence="27">
    <location>
        <position position="143"/>
    </location>
    <ligand>
        <name>FAD</name>
        <dbReference type="ChEBI" id="CHEBI:57692"/>
    </ligand>
</feature>
<dbReference type="Pfam" id="PF01756">
    <property type="entry name" value="ACOX"/>
    <property type="match status" value="1"/>
</dbReference>
<dbReference type="PIRSF" id="PIRSF000168">
    <property type="entry name" value="Acyl-CoA_oxidase"/>
    <property type="match status" value="1"/>
</dbReference>
<dbReference type="InterPro" id="IPR029320">
    <property type="entry name" value="Acyl-CoA_ox_N"/>
</dbReference>
<evidence type="ECO:0000256" key="6">
    <source>
        <dbReference type="ARBA" id="ARBA00022630"/>
    </source>
</evidence>
<dbReference type="Gene3D" id="1.10.540.10">
    <property type="entry name" value="Acyl-CoA dehydrogenase/oxidase, N-terminal domain"/>
    <property type="match status" value="1"/>
</dbReference>
<keyword evidence="9" id="KW-0560">Oxidoreductase</keyword>
<evidence type="ECO:0000256" key="17">
    <source>
        <dbReference type="ARBA" id="ARBA00036704"/>
    </source>
</evidence>
<evidence type="ECO:0000256" key="20">
    <source>
        <dbReference type="ARBA" id="ARBA00036893"/>
    </source>
</evidence>
<proteinExistence type="inferred from homology"/>
<evidence type="ECO:0000256" key="11">
    <source>
        <dbReference type="ARBA" id="ARBA00023140"/>
    </source>
</evidence>
<evidence type="ECO:0000256" key="21">
    <source>
        <dbReference type="ARBA" id="ARBA00048334"/>
    </source>
</evidence>
<evidence type="ECO:0000256" key="5">
    <source>
        <dbReference type="ARBA" id="ARBA00022553"/>
    </source>
</evidence>
<dbReference type="Proteomes" id="UP000694545">
    <property type="component" value="Unplaced"/>
</dbReference>
<evidence type="ECO:0000256" key="10">
    <source>
        <dbReference type="ARBA" id="ARBA00023098"/>
    </source>
</evidence>
<evidence type="ECO:0000256" key="25">
    <source>
        <dbReference type="PIRNR" id="PIRNR000168"/>
    </source>
</evidence>
<evidence type="ECO:0000256" key="1">
    <source>
        <dbReference type="ARBA" id="ARBA00001974"/>
    </source>
</evidence>
<dbReference type="Pfam" id="PF14749">
    <property type="entry name" value="Acyl-CoA_ox_N"/>
    <property type="match status" value="1"/>
</dbReference>
<keyword evidence="33" id="KW-1185">Reference proteome</keyword>
<comment type="similarity">
    <text evidence="4 25">Belongs to the acyl-CoA oxidase family.</text>
</comment>
<dbReference type="Ensembl" id="ENSVKKT00000024940.1">
    <property type="protein sequence ID" value="ENSVKKP00000024347.1"/>
    <property type="gene ID" value="ENSVKKG00000016039.1"/>
</dbReference>
<comment type="catalytic activity">
    <reaction evidence="15">
        <text>hexanoyl-CoA + O2 = (2E)-hexenoyl-CoA + H2O2</text>
        <dbReference type="Rhea" id="RHEA:40311"/>
        <dbReference type="ChEBI" id="CHEBI:15379"/>
        <dbReference type="ChEBI" id="CHEBI:16240"/>
        <dbReference type="ChEBI" id="CHEBI:62077"/>
        <dbReference type="ChEBI" id="CHEBI:62620"/>
    </reaction>
    <physiologicalReaction direction="left-to-right" evidence="15">
        <dbReference type="Rhea" id="RHEA:40312"/>
    </physiologicalReaction>
</comment>
<evidence type="ECO:0000256" key="23">
    <source>
        <dbReference type="ARBA" id="ARBA00048450"/>
    </source>
</evidence>
<comment type="catalytic activity">
    <reaction evidence="12">
        <text>decanoyl-CoA + O2 = (2E)-decenoyl-CoA + H2O2</text>
        <dbReference type="Rhea" id="RHEA:40179"/>
        <dbReference type="ChEBI" id="CHEBI:15379"/>
        <dbReference type="ChEBI" id="CHEBI:16240"/>
        <dbReference type="ChEBI" id="CHEBI:61406"/>
        <dbReference type="ChEBI" id="CHEBI:61430"/>
    </reaction>
    <physiologicalReaction direction="left-to-right" evidence="12">
        <dbReference type="Rhea" id="RHEA:40180"/>
    </physiologicalReaction>
</comment>
<comment type="catalytic activity">
    <reaction evidence="20">
        <text>hexadecanoyl-CoA + O2 = (2E)-hexadecenoyl-CoA + H2O2</text>
        <dbReference type="Rhea" id="RHEA:40167"/>
        <dbReference type="ChEBI" id="CHEBI:15379"/>
        <dbReference type="ChEBI" id="CHEBI:16240"/>
        <dbReference type="ChEBI" id="CHEBI:57379"/>
        <dbReference type="ChEBI" id="CHEBI:61526"/>
    </reaction>
    <physiologicalReaction direction="left-to-right" evidence="20">
        <dbReference type="Rhea" id="RHEA:40168"/>
    </physiologicalReaction>
</comment>
<comment type="cofactor">
    <cofactor evidence="1">
        <name>FAD</name>
        <dbReference type="ChEBI" id="CHEBI:57692"/>
    </cofactor>
</comment>
<evidence type="ECO:0000256" key="8">
    <source>
        <dbReference type="ARBA" id="ARBA00022832"/>
    </source>
</evidence>
<dbReference type="CTD" id="51"/>
<evidence type="ECO:0000256" key="16">
    <source>
        <dbReference type="ARBA" id="ARBA00036444"/>
    </source>
</evidence>
<dbReference type="GO" id="GO:0000038">
    <property type="term" value="P:very long-chain fatty acid metabolic process"/>
    <property type="evidence" value="ECO:0007669"/>
    <property type="project" value="TreeGrafter"/>
</dbReference>
<dbReference type="SUPFAM" id="SSF47203">
    <property type="entry name" value="Acyl-CoA dehydrogenase C-terminal domain-like"/>
    <property type="match status" value="2"/>
</dbReference>
<feature type="domain" description="Acyl-coenzyme A oxidase N-terminal" evidence="30">
    <location>
        <begin position="19"/>
        <end position="137"/>
    </location>
</feature>
<evidence type="ECO:0000313" key="32">
    <source>
        <dbReference type="Ensembl" id="ENSVKKP00000024347.1"/>
    </source>
</evidence>
<dbReference type="FunFam" id="1.20.140.10:FF:000007">
    <property type="entry name" value="Acyl-coenzyme A oxidase"/>
    <property type="match status" value="1"/>
</dbReference>
<dbReference type="InterPro" id="IPR055060">
    <property type="entry name" value="ACOX_C_alpha1"/>
</dbReference>
<dbReference type="GO" id="GO:0005504">
    <property type="term" value="F:fatty acid binding"/>
    <property type="evidence" value="ECO:0007669"/>
    <property type="project" value="InterPro"/>
</dbReference>
<evidence type="ECO:0000256" key="24">
    <source>
        <dbReference type="ARBA" id="ARBA00048946"/>
    </source>
</evidence>
<dbReference type="InterPro" id="IPR037069">
    <property type="entry name" value="AcylCoA_DH/ox_N_sf"/>
</dbReference>
<comment type="catalytic activity">
    <reaction evidence="21">
        <text>octanoyl-CoA + O2 = (2E)-octenoyl-CoA + H2O2</text>
        <dbReference type="Rhea" id="RHEA:40175"/>
        <dbReference type="ChEBI" id="CHEBI:15379"/>
        <dbReference type="ChEBI" id="CHEBI:16240"/>
        <dbReference type="ChEBI" id="CHEBI:57386"/>
        <dbReference type="ChEBI" id="CHEBI:62242"/>
    </reaction>
    <physiologicalReaction direction="left-to-right" evidence="21">
        <dbReference type="Rhea" id="RHEA:40176"/>
    </physiologicalReaction>
</comment>
<dbReference type="Gene3D" id="2.40.110.10">
    <property type="entry name" value="Butyryl-CoA Dehydrogenase, subunit A, domain 2"/>
    <property type="match status" value="1"/>
</dbReference>
<evidence type="ECO:0000256" key="27">
    <source>
        <dbReference type="PIRSR" id="PIRSR000168-2"/>
    </source>
</evidence>
<comment type="catalytic activity">
    <reaction evidence="16">
        <text>(5Z,8Z,11Z,14Z,17Z)-eicosapentaenoyl-CoA + O2 = (2E,5Z,8Z,11Z,14Z,17Z)-eicosahexaenoyl-CoA + H2O2</text>
        <dbReference type="Rhea" id="RHEA:69643"/>
        <dbReference type="ChEBI" id="CHEBI:15379"/>
        <dbReference type="ChEBI" id="CHEBI:16240"/>
        <dbReference type="ChEBI" id="CHEBI:73862"/>
        <dbReference type="ChEBI" id="CHEBI:187901"/>
    </reaction>
    <physiologicalReaction direction="left-to-right" evidence="16">
        <dbReference type="Rhea" id="RHEA:69644"/>
    </physiologicalReaction>
</comment>
<dbReference type="GO" id="GO:0005777">
    <property type="term" value="C:peroxisome"/>
    <property type="evidence" value="ECO:0007669"/>
    <property type="project" value="UniProtKB-SubCell"/>
</dbReference>
<accession>A0A8D2LMV9</accession>
<dbReference type="SUPFAM" id="SSF56645">
    <property type="entry name" value="Acyl-CoA dehydrogenase NM domain-like"/>
    <property type="match status" value="1"/>
</dbReference>
<comment type="catalytic activity">
    <reaction evidence="22">
        <text>tetracosanoyl-CoA + O2 = (2E)-tetracosenoyl-CoA + H2O2</text>
        <dbReference type="Rhea" id="RHEA:40319"/>
        <dbReference type="ChEBI" id="CHEBI:15379"/>
        <dbReference type="ChEBI" id="CHEBI:16240"/>
        <dbReference type="ChEBI" id="CHEBI:65052"/>
        <dbReference type="ChEBI" id="CHEBI:74693"/>
    </reaction>
    <physiologicalReaction direction="left-to-right" evidence="22">
        <dbReference type="Rhea" id="RHEA:40320"/>
    </physiologicalReaction>
</comment>
<dbReference type="InterPro" id="IPR036250">
    <property type="entry name" value="AcylCo_DH-like_C"/>
</dbReference>
<dbReference type="OMA" id="AHAQYMV"/>
<comment type="catalytic activity">
    <reaction evidence="18">
        <text>glutaryl-CoA + O2 = (2E)-glutaconyl-CoA + H2O2</text>
        <dbReference type="Rhea" id="RHEA:40315"/>
        <dbReference type="ChEBI" id="CHEBI:15379"/>
        <dbReference type="ChEBI" id="CHEBI:16240"/>
        <dbReference type="ChEBI" id="CHEBI:57353"/>
        <dbReference type="ChEBI" id="CHEBI:57378"/>
    </reaction>
    <physiologicalReaction direction="left-to-right" evidence="18">
        <dbReference type="Rhea" id="RHEA:40316"/>
    </physiologicalReaction>
</comment>
<dbReference type="AlphaFoldDB" id="A0A8D2LMV9"/>
<sequence length="665" mass="74751">MATDMNPDLRKEREAASFNTELLTHLLDGGAERTQRRREIEALAINDPDFKHEDVNFLSRSQRYEEAIRKSALMVMKLRENGIADPDEIYWFKRICTGNSPLPIDLHYSMFTPTLNNQCSVTQEEKWLPLASRGDIIGTYAQTELGHGTHLRGLETTATYDPATQEFILNSPTVTSIKWWPGGLGKTSNHAIVLAQLYTQGKCHGLHAFIVPIRQVGTHEPLPGITVGDIGPKFGYDEMDNGYLKMDNFRIPRENMLMKHAKVEPDGTYVKPLNDKLTYGTMVFIRSIIVGDAARSLARACTIAIRYSAVRHQSELKPGEPEPQILDYQTQQYKLFPLLATAYAFHFVGAYMKDTYHRITGNITQGDLSELPELHALSAGLKAFTSWIANAGIEECRMACGGHGYSRCSGLPDIYVNFTPSCTYEGENTVMMLQTARFLVKSYTQVSAGQLVSGMMSYLNDLPEQRIQPQQVAARPTTVHINNPSSLVEAYKLRASRLVEFAAKNLQAELNRRKSKEDAWNRTSVDLVRASEAHCHYVVVKLFTAKLSEIGDSAVRAVLNNLCLLYALYGISKNTGDFLQGGILTDTQIIQVNQRIKELLAIIRPNAVALVDSFDFHDSVLRSVLGRYDGNVYENMFEWSKKSPLNKTQVHESFHKHLKPMHAKL</sequence>
<dbReference type="RefSeq" id="XP_044309575.1">
    <property type="nucleotide sequence ID" value="XM_044453640.1"/>
</dbReference>
<keyword evidence="10" id="KW-0443">Lipid metabolism</keyword>
<comment type="catalytic activity">
    <reaction evidence="17">
        <text>hexadecanedioyl-CoA + O2 = (2E)-hexadecenedioyl-CoA + H2O2</text>
        <dbReference type="Rhea" id="RHEA:40275"/>
        <dbReference type="ChEBI" id="CHEBI:15379"/>
        <dbReference type="ChEBI" id="CHEBI:16240"/>
        <dbReference type="ChEBI" id="CHEBI:77075"/>
        <dbReference type="ChEBI" id="CHEBI:77085"/>
    </reaction>
    <physiologicalReaction direction="left-to-right" evidence="17">
        <dbReference type="Rhea" id="RHEA:40276"/>
    </physiologicalReaction>
</comment>
<evidence type="ECO:0000313" key="33">
    <source>
        <dbReference type="Proteomes" id="UP000694545"/>
    </source>
</evidence>
<name>A0A8D2LMV9_VARKO</name>
<feature type="domain" description="Acyl-CoA oxidase/dehydrogenase middle" evidence="29">
    <location>
        <begin position="140"/>
        <end position="248"/>
    </location>
</feature>
<comment type="catalytic activity">
    <reaction evidence="14">
        <text>a 2,3-saturated acyl-CoA + O2 = a (2E)-enoyl-CoA + H2O2</text>
        <dbReference type="Rhea" id="RHEA:38959"/>
        <dbReference type="ChEBI" id="CHEBI:15379"/>
        <dbReference type="ChEBI" id="CHEBI:16240"/>
        <dbReference type="ChEBI" id="CHEBI:58856"/>
        <dbReference type="ChEBI" id="CHEBI:65111"/>
        <dbReference type="EC" id="1.3.3.6"/>
    </reaction>
    <physiologicalReaction direction="left-to-right" evidence="14">
        <dbReference type="Rhea" id="RHEA:38960"/>
    </physiologicalReaction>
</comment>
<feature type="domain" description="Acyl-CoA oxidase C-alpha1" evidence="31">
    <location>
        <begin position="279"/>
        <end position="440"/>
    </location>
</feature>
<reference evidence="32" key="2">
    <citation type="submission" date="2025-09" db="UniProtKB">
        <authorList>
            <consortium name="Ensembl"/>
        </authorList>
    </citation>
    <scope>IDENTIFICATION</scope>
</reference>
<evidence type="ECO:0000256" key="2">
    <source>
        <dbReference type="ARBA" id="ARBA00004275"/>
    </source>
</evidence>
<evidence type="ECO:0000256" key="18">
    <source>
        <dbReference type="ARBA" id="ARBA00036750"/>
    </source>
</evidence>
<dbReference type="Gene3D" id="1.20.140.10">
    <property type="entry name" value="Butyryl-CoA Dehydrogenase, subunit A, domain 3"/>
    <property type="match status" value="2"/>
</dbReference>
<dbReference type="FunFam" id="1.20.140.10:FF:000005">
    <property type="entry name" value="Acyl-coenzyme A oxidase"/>
    <property type="match status" value="1"/>
</dbReference>
<comment type="catalytic activity">
    <reaction evidence="13">
        <text>(6Z,9Z,12Z,15Z,18Z,21Z)-tetracosahexaenoyl-CoA + O2 = (2E,6Z,9Z,12Z,15Z,18Z,21Z)-tetracosaheptaenoyl-CoA + H2O2</text>
        <dbReference type="Rhea" id="RHEA:39119"/>
        <dbReference type="ChEBI" id="CHEBI:15379"/>
        <dbReference type="ChEBI" id="CHEBI:16240"/>
        <dbReference type="ChEBI" id="CHEBI:74086"/>
        <dbReference type="ChEBI" id="CHEBI:76360"/>
    </reaction>
    <physiologicalReaction direction="left-to-right" evidence="13">
        <dbReference type="Rhea" id="RHEA:39120"/>
    </physiologicalReaction>
</comment>
<keyword evidence="11" id="KW-0576">Peroxisome</keyword>
<evidence type="ECO:0000256" key="9">
    <source>
        <dbReference type="ARBA" id="ARBA00023002"/>
    </source>
</evidence>
<dbReference type="InterPro" id="IPR034171">
    <property type="entry name" value="ACO"/>
</dbReference>
<dbReference type="CDD" id="cd01150">
    <property type="entry name" value="AXO"/>
    <property type="match status" value="1"/>
</dbReference>
<feature type="domain" description="Acyl-CoA oxidase C-terminal" evidence="28">
    <location>
        <begin position="483"/>
        <end position="661"/>
    </location>
</feature>
<evidence type="ECO:0000256" key="22">
    <source>
        <dbReference type="ARBA" id="ARBA00048405"/>
    </source>
</evidence>
<organism evidence="32 33">
    <name type="scientific">Varanus komodoensis</name>
    <name type="common">Komodo dragon</name>
    <dbReference type="NCBI Taxonomy" id="61221"/>
    <lineage>
        <taxon>Eukaryota</taxon>
        <taxon>Metazoa</taxon>
        <taxon>Chordata</taxon>
        <taxon>Craniata</taxon>
        <taxon>Vertebrata</taxon>
        <taxon>Euteleostomi</taxon>
        <taxon>Lepidosauria</taxon>
        <taxon>Squamata</taxon>
        <taxon>Bifurcata</taxon>
        <taxon>Unidentata</taxon>
        <taxon>Episquamata</taxon>
        <taxon>Toxicofera</taxon>
        <taxon>Anguimorpha</taxon>
        <taxon>Paleoanguimorpha</taxon>
        <taxon>Varanoidea</taxon>
        <taxon>Varanidae</taxon>
        <taxon>Varanus</taxon>
    </lineage>
</organism>
<dbReference type="Pfam" id="PF02770">
    <property type="entry name" value="Acyl-CoA_dh_M"/>
    <property type="match status" value="1"/>
</dbReference>
<evidence type="ECO:0000256" key="14">
    <source>
        <dbReference type="ARBA" id="ARBA00036397"/>
    </source>
</evidence>
<feature type="active site" description="Proton acceptor" evidence="26">
    <location>
        <position position="425"/>
    </location>
</feature>
<dbReference type="GO" id="GO:0071949">
    <property type="term" value="F:FAD binding"/>
    <property type="evidence" value="ECO:0007669"/>
    <property type="project" value="InterPro"/>
</dbReference>
<comment type="subcellular location">
    <subcellularLocation>
        <location evidence="2">Peroxisome</location>
    </subcellularLocation>
</comment>
<dbReference type="PANTHER" id="PTHR10909:SF250">
    <property type="entry name" value="PEROXISOMAL ACYL-COENZYME A OXIDASE 1"/>
    <property type="match status" value="1"/>
</dbReference>
<dbReference type="InterPro" id="IPR006091">
    <property type="entry name" value="Acyl-CoA_Oxase/DH_mid-dom"/>
</dbReference>
<dbReference type="GO" id="GO:0055088">
    <property type="term" value="P:lipid homeostasis"/>
    <property type="evidence" value="ECO:0007669"/>
    <property type="project" value="TreeGrafter"/>
</dbReference>
<comment type="pathway">
    <text evidence="3">Lipid metabolism; peroxisomal fatty acid beta-oxidation.</text>
</comment>
<keyword evidence="8" id="KW-0276">Fatty acid metabolism</keyword>
<comment type="catalytic activity">
    <reaction evidence="24">
        <text>tetradecanoyl-CoA + O2 = (2E)-tetradecenoyl-CoA + H2O2</text>
        <dbReference type="Rhea" id="RHEA:40183"/>
        <dbReference type="ChEBI" id="CHEBI:15379"/>
        <dbReference type="ChEBI" id="CHEBI:16240"/>
        <dbReference type="ChEBI" id="CHEBI:57385"/>
        <dbReference type="ChEBI" id="CHEBI:61405"/>
    </reaction>
    <physiologicalReaction direction="left-to-right" evidence="24">
        <dbReference type="Rhea" id="RHEA:40184"/>
    </physiologicalReaction>
</comment>
<dbReference type="GeneID" id="123035448"/>
<evidence type="ECO:0000259" key="30">
    <source>
        <dbReference type="Pfam" id="PF14749"/>
    </source>
</evidence>
<dbReference type="FunFam" id="2.40.110.10:FF:000003">
    <property type="entry name" value="Acyl-coenzyme A oxidase"/>
    <property type="match status" value="1"/>
</dbReference>
<evidence type="ECO:0000259" key="29">
    <source>
        <dbReference type="Pfam" id="PF02770"/>
    </source>
</evidence>
<dbReference type="InterPro" id="IPR002655">
    <property type="entry name" value="Acyl-CoA_oxidase_C"/>
</dbReference>
<reference evidence="32" key="1">
    <citation type="submission" date="2025-08" db="UniProtKB">
        <authorList>
            <consortium name="Ensembl"/>
        </authorList>
    </citation>
    <scope>IDENTIFICATION</scope>
</reference>
<dbReference type="Pfam" id="PF22924">
    <property type="entry name" value="ACOX_C_alpha1"/>
    <property type="match status" value="1"/>
</dbReference>
<dbReference type="GO" id="GO:0003997">
    <property type="term" value="F:acyl-CoA oxidase activity"/>
    <property type="evidence" value="ECO:0007669"/>
    <property type="project" value="UniProtKB-EC"/>
</dbReference>
<evidence type="ECO:0000256" key="13">
    <source>
        <dbReference type="ARBA" id="ARBA00036338"/>
    </source>
</evidence>
<keyword evidence="6 25" id="KW-0285">Flavoprotein</keyword>
<evidence type="ECO:0000256" key="3">
    <source>
        <dbReference type="ARBA" id="ARBA00004846"/>
    </source>
</evidence>
<comment type="catalytic activity">
    <reaction evidence="19">
        <text>dodecanoyl-CoA + O2 = (2E)-dodecenoyl-CoA + H2O2</text>
        <dbReference type="Rhea" id="RHEA:40171"/>
        <dbReference type="ChEBI" id="CHEBI:15379"/>
        <dbReference type="ChEBI" id="CHEBI:16240"/>
        <dbReference type="ChEBI" id="CHEBI:57330"/>
        <dbReference type="ChEBI" id="CHEBI:57375"/>
    </reaction>
    <physiologicalReaction direction="left-to-right" evidence="19">
        <dbReference type="Rhea" id="RHEA:40172"/>
    </physiologicalReaction>
</comment>
<dbReference type="PANTHER" id="PTHR10909">
    <property type="entry name" value="ELECTRON TRANSPORT OXIDOREDUCTASE"/>
    <property type="match status" value="1"/>
</dbReference>
<keyword evidence="5" id="KW-0597">Phosphoprotein</keyword>
<dbReference type="FunFam" id="1.10.540.10:FF:000006">
    <property type="entry name" value="Acyl-coenzyme A oxidase"/>
    <property type="match status" value="1"/>
</dbReference>
<evidence type="ECO:0000256" key="19">
    <source>
        <dbReference type="ARBA" id="ARBA00036791"/>
    </source>
</evidence>
<feature type="binding site" evidence="27">
    <location>
        <position position="182"/>
    </location>
    <ligand>
        <name>FAD</name>
        <dbReference type="ChEBI" id="CHEBI:57692"/>
    </ligand>
</feature>
<comment type="catalytic activity">
    <reaction evidence="23">
        <text>octadecanoyl-CoA + O2 = (2E)-octadecenoyl-CoA + H2O2</text>
        <dbReference type="Rhea" id="RHEA:38971"/>
        <dbReference type="ChEBI" id="CHEBI:15379"/>
        <dbReference type="ChEBI" id="CHEBI:16240"/>
        <dbReference type="ChEBI" id="CHEBI:57394"/>
        <dbReference type="ChEBI" id="CHEBI:71412"/>
    </reaction>
    <physiologicalReaction direction="left-to-right" evidence="23">
        <dbReference type="Rhea" id="RHEA:38972"/>
    </physiologicalReaction>
</comment>
<evidence type="ECO:0000256" key="4">
    <source>
        <dbReference type="ARBA" id="ARBA00006288"/>
    </source>
</evidence>
<evidence type="ECO:0000259" key="31">
    <source>
        <dbReference type="Pfam" id="PF22924"/>
    </source>
</evidence>
<evidence type="ECO:0000256" key="12">
    <source>
        <dbReference type="ARBA" id="ARBA00036151"/>
    </source>
</evidence>
<dbReference type="GO" id="GO:0033540">
    <property type="term" value="P:fatty acid beta-oxidation using acyl-CoA oxidase"/>
    <property type="evidence" value="ECO:0007669"/>
    <property type="project" value="InterPro"/>
</dbReference>
<evidence type="ECO:0000259" key="28">
    <source>
        <dbReference type="Pfam" id="PF01756"/>
    </source>
</evidence>
<dbReference type="InterPro" id="IPR012258">
    <property type="entry name" value="Acyl-CoA_oxidase"/>
</dbReference>
<evidence type="ECO:0000256" key="15">
    <source>
        <dbReference type="ARBA" id="ARBA00036399"/>
    </source>
</evidence>